<evidence type="ECO:0000313" key="2">
    <source>
        <dbReference type="EMBL" id="KDR75674.1"/>
    </source>
</evidence>
<proteinExistence type="predicted"/>
<keyword evidence="1" id="KW-0732">Signal</keyword>
<gene>
    <name evidence="2" type="ORF">GALMADRAFT_495053</name>
</gene>
<accession>A0A067T6X5</accession>
<sequence>MAMFLFAVPLLTEPPWTAFNSRSRKQNKSSSSSSRCLKNVVNQLSSCHYHETSPVSRLDIKGSRMVRSSKPERHQRVALIITYFIPKPRTGFLPLSQESTTVQEKRNKIRFQSFYSYSRTSSRVLVGTSVSPPIQKKKEAACQIVSLPLSVLSYLIGDQA</sequence>
<evidence type="ECO:0000256" key="1">
    <source>
        <dbReference type="SAM" id="SignalP"/>
    </source>
</evidence>
<feature type="signal peptide" evidence="1">
    <location>
        <begin position="1"/>
        <end position="18"/>
    </location>
</feature>
<dbReference type="EMBL" id="KL142380">
    <property type="protein sequence ID" value="KDR75674.1"/>
    <property type="molecule type" value="Genomic_DNA"/>
</dbReference>
<reference evidence="3" key="1">
    <citation type="journal article" date="2014" name="Proc. Natl. Acad. Sci. U.S.A.">
        <title>Extensive sampling of basidiomycete genomes demonstrates inadequacy of the white-rot/brown-rot paradigm for wood decay fungi.</title>
        <authorList>
            <person name="Riley R."/>
            <person name="Salamov A.A."/>
            <person name="Brown D.W."/>
            <person name="Nagy L.G."/>
            <person name="Floudas D."/>
            <person name="Held B.W."/>
            <person name="Levasseur A."/>
            <person name="Lombard V."/>
            <person name="Morin E."/>
            <person name="Otillar R."/>
            <person name="Lindquist E.A."/>
            <person name="Sun H."/>
            <person name="LaButti K.M."/>
            <person name="Schmutz J."/>
            <person name="Jabbour D."/>
            <person name="Luo H."/>
            <person name="Baker S.E."/>
            <person name="Pisabarro A.G."/>
            <person name="Walton J.D."/>
            <person name="Blanchette R.A."/>
            <person name="Henrissat B."/>
            <person name="Martin F."/>
            <person name="Cullen D."/>
            <person name="Hibbett D.S."/>
            <person name="Grigoriev I.V."/>
        </authorList>
    </citation>
    <scope>NUCLEOTIDE SEQUENCE [LARGE SCALE GENOMIC DNA]</scope>
    <source>
        <strain evidence="3">CBS 339.88</strain>
    </source>
</reference>
<evidence type="ECO:0000313" key="3">
    <source>
        <dbReference type="Proteomes" id="UP000027222"/>
    </source>
</evidence>
<protein>
    <submittedName>
        <fullName evidence="2">Uncharacterized protein</fullName>
    </submittedName>
</protein>
<organism evidence="2 3">
    <name type="scientific">Galerina marginata (strain CBS 339.88)</name>
    <dbReference type="NCBI Taxonomy" id="685588"/>
    <lineage>
        <taxon>Eukaryota</taxon>
        <taxon>Fungi</taxon>
        <taxon>Dikarya</taxon>
        <taxon>Basidiomycota</taxon>
        <taxon>Agaricomycotina</taxon>
        <taxon>Agaricomycetes</taxon>
        <taxon>Agaricomycetidae</taxon>
        <taxon>Agaricales</taxon>
        <taxon>Agaricineae</taxon>
        <taxon>Strophariaceae</taxon>
        <taxon>Galerina</taxon>
    </lineage>
</organism>
<feature type="chain" id="PRO_5001646568" evidence="1">
    <location>
        <begin position="19"/>
        <end position="160"/>
    </location>
</feature>
<dbReference type="Proteomes" id="UP000027222">
    <property type="component" value="Unassembled WGS sequence"/>
</dbReference>
<dbReference type="AlphaFoldDB" id="A0A067T6X5"/>
<name>A0A067T6X5_GALM3</name>
<dbReference type="HOGENOM" id="CLU_1652260_0_0_1"/>
<keyword evidence="3" id="KW-1185">Reference proteome</keyword>